<feature type="transmembrane region" description="Helical" evidence="1">
    <location>
        <begin position="23"/>
        <end position="40"/>
    </location>
</feature>
<accession>A0A2U1MML7</accession>
<organism evidence="2 3">
    <name type="scientific">Artemisia annua</name>
    <name type="common">Sweet wormwood</name>
    <dbReference type="NCBI Taxonomy" id="35608"/>
    <lineage>
        <taxon>Eukaryota</taxon>
        <taxon>Viridiplantae</taxon>
        <taxon>Streptophyta</taxon>
        <taxon>Embryophyta</taxon>
        <taxon>Tracheophyta</taxon>
        <taxon>Spermatophyta</taxon>
        <taxon>Magnoliopsida</taxon>
        <taxon>eudicotyledons</taxon>
        <taxon>Gunneridae</taxon>
        <taxon>Pentapetalae</taxon>
        <taxon>asterids</taxon>
        <taxon>campanulids</taxon>
        <taxon>Asterales</taxon>
        <taxon>Asteraceae</taxon>
        <taxon>Asteroideae</taxon>
        <taxon>Anthemideae</taxon>
        <taxon>Artemisiinae</taxon>
        <taxon>Artemisia</taxon>
    </lineage>
</organism>
<sequence>MNRKHDLLAGCRYIADKQVKNNFGWAMDKLILAASVYFIWQERNRRLFTGVSRNVESVINCIKDSVKTRLLALKVKKSTKSQRTASKWGLKWSSNDMFEAC</sequence>
<dbReference type="AlphaFoldDB" id="A0A2U1MML7"/>
<keyword evidence="1" id="KW-0472">Membrane</keyword>
<dbReference type="OrthoDB" id="1692599at2759"/>
<evidence type="ECO:0000256" key="1">
    <source>
        <dbReference type="SAM" id="Phobius"/>
    </source>
</evidence>
<keyword evidence="1" id="KW-1133">Transmembrane helix</keyword>
<comment type="caution">
    <text evidence="2">The sequence shown here is derived from an EMBL/GenBank/DDBJ whole genome shotgun (WGS) entry which is preliminary data.</text>
</comment>
<dbReference type="STRING" id="35608.A0A2U1MML7"/>
<evidence type="ECO:0000313" key="3">
    <source>
        <dbReference type="Proteomes" id="UP000245207"/>
    </source>
</evidence>
<name>A0A2U1MML7_ARTAN</name>
<protein>
    <recommendedName>
        <fullName evidence="4">Reverse transcriptase zinc-binding domain-containing protein</fullName>
    </recommendedName>
</protein>
<dbReference type="EMBL" id="PKPP01004852">
    <property type="protein sequence ID" value="PWA62510.1"/>
    <property type="molecule type" value="Genomic_DNA"/>
</dbReference>
<dbReference type="Proteomes" id="UP000245207">
    <property type="component" value="Unassembled WGS sequence"/>
</dbReference>
<gene>
    <name evidence="2" type="ORF">CTI12_AA360790</name>
</gene>
<evidence type="ECO:0008006" key="4">
    <source>
        <dbReference type="Google" id="ProtNLM"/>
    </source>
</evidence>
<proteinExistence type="predicted"/>
<keyword evidence="1" id="KW-0812">Transmembrane</keyword>
<evidence type="ECO:0000313" key="2">
    <source>
        <dbReference type="EMBL" id="PWA62510.1"/>
    </source>
</evidence>
<keyword evidence="3" id="KW-1185">Reference proteome</keyword>
<reference evidence="2 3" key="1">
    <citation type="journal article" date="2018" name="Mol. Plant">
        <title>The genome of Artemisia annua provides insight into the evolution of Asteraceae family and artemisinin biosynthesis.</title>
        <authorList>
            <person name="Shen Q."/>
            <person name="Zhang L."/>
            <person name="Liao Z."/>
            <person name="Wang S."/>
            <person name="Yan T."/>
            <person name="Shi P."/>
            <person name="Liu M."/>
            <person name="Fu X."/>
            <person name="Pan Q."/>
            <person name="Wang Y."/>
            <person name="Lv Z."/>
            <person name="Lu X."/>
            <person name="Zhang F."/>
            <person name="Jiang W."/>
            <person name="Ma Y."/>
            <person name="Chen M."/>
            <person name="Hao X."/>
            <person name="Li L."/>
            <person name="Tang Y."/>
            <person name="Lv G."/>
            <person name="Zhou Y."/>
            <person name="Sun X."/>
            <person name="Brodelius P.E."/>
            <person name="Rose J.K.C."/>
            <person name="Tang K."/>
        </authorList>
    </citation>
    <scope>NUCLEOTIDE SEQUENCE [LARGE SCALE GENOMIC DNA]</scope>
    <source>
        <strain evidence="3">cv. Huhao1</strain>
        <tissue evidence="2">Leaf</tissue>
    </source>
</reference>